<sequence>MRYRMRLEVSPEVNFIMGDFGHQITSEVTSSLRVPARAAFEATSVDNHQKQDL</sequence>
<name>A0A9W4XLV8_9PLEO</name>
<dbReference type="AlphaFoldDB" id="A0A9W4XLV8"/>
<gene>
    <name evidence="1" type="ORF">PDIGIT_LOCUS9507</name>
</gene>
<evidence type="ECO:0000313" key="2">
    <source>
        <dbReference type="Proteomes" id="UP001152607"/>
    </source>
</evidence>
<comment type="caution">
    <text evidence="1">The sequence shown here is derived from an EMBL/GenBank/DDBJ whole genome shotgun (WGS) entry which is preliminary data.</text>
</comment>
<reference evidence="1" key="1">
    <citation type="submission" date="2023-01" db="EMBL/GenBank/DDBJ databases">
        <authorList>
            <person name="Van Ghelder C."/>
            <person name="Rancurel C."/>
        </authorList>
    </citation>
    <scope>NUCLEOTIDE SEQUENCE</scope>
    <source>
        <strain evidence="1">CNCM I-4278</strain>
    </source>
</reference>
<proteinExistence type="predicted"/>
<dbReference type="EMBL" id="CAOQHR010000006">
    <property type="protein sequence ID" value="CAI6336408.1"/>
    <property type="molecule type" value="Genomic_DNA"/>
</dbReference>
<keyword evidence="2" id="KW-1185">Reference proteome</keyword>
<protein>
    <submittedName>
        <fullName evidence="1">Uncharacterized protein</fullName>
    </submittedName>
</protein>
<accession>A0A9W4XLV8</accession>
<evidence type="ECO:0000313" key="1">
    <source>
        <dbReference type="EMBL" id="CAI6336408.1"/>
    </source>
</evidence>
<dbReference type="Proteomes" id="UP001152607">
    <property type="component" value="Unassembled WGS sequence"/>
</dbReference>
<organism evidence="1 2">
    <name type="scientific">Periconia digitata</name>
    <dbReference type="NCBI Taxonomy" id="1303443"/>
    <lineage>
        <taxon>Eukaryota</taxon>
        <taxon>Fungi</taxon>
        <taxon>Dikarya</taxon>
        <taxon>Ascomycota</taxon>
        <taxon>Pezizomycotina</taxon>
        <taxon>Dothideomycetes</taxon>
        <taxon>Pleosporomycetidae</taxon>
        <taxon>Pleosporales</taxon>
        <taxon>Massarineae</taxon>
        <taxon>Periconiaceae</taxon>
        <taxon>Periconia</taxon>
    </lineage>
</organism>